<dbReference type="GO" id="GO:0030150">
    <property type="term" value="P:protein import into mitochondrial matrix"/>
    <property type="evidence" value="ECO:0007669"/>
    <property type="project" value="TreeGrafter"/>
</dbReference>
<accession>A0A6J0JFB2</accession>
<evidence type="ECO:0000256" key="4">
    <source>
        <dbReference type="ARBA" id="ARBA00022946"/>
    </source>
</evidence>
<feature type="coiled-coil region" evidence="7">
    <location>
        <begin position="62"/>
        <end position="92"/>
    </location>
</feature>
<feature type="compositionally biased region" description="Basic and acidic residues" evidence="8">
    <location>
        <begin position="130"/>
        <end position="141"/>
    </location>
</feature>
<evidence type="ECO:0000256" key="1">
    <source>
        <dbReference type="ARBA" id="ARBA00004273"/>
    </source>
</evidence>
<dbReference type="KEGG" id="rsz:108806037"/>
<reference evidence="10" key="1">
    <citation type="journal article" date="2019" name="Database">
        <title>The radish genome database (RadishGD): an integrated information resource for radish genomics.</title>
        <authorList>
            <person name="Yu H.J."/>
            <person name="Baek S."/>
            <person name="Lee Y.J."/>
            <person name="Cho A."/>
            <person name="Mun J.H."/>
        </authorList>
    </citation>
    <scope>NUCLEOTIDE SEQUENCE [LARGE SCALE GENOMIC DNA]</scope>
    <source>
        <strain evidence="10">cv. WK10039</strain>
    </source>
</reference>
<evidence type="ECO:0000256" key="5">
    <source>
        <dbReference type="ARBA" id="ARBA00023128"/>
    </source>
</evidence>
<organism evidence="10 11">
    <name type="scientific">Raphanus sativus</name>
    <name type="common">Radish</name>
    <name type="synonym">Raphanus raphanistrum var. sativus</name>
    <dbReference type="NCBI Taxonomy" id="3726"/>
    <lineage>
        <taxon>Eukaryota</taxon>
        <taxon>Viridiplantae</taxon>
        <taxon>Streptophyta</taxon>
        <taxon>Embryophyta</taxon>
        <taxon>Tracheophyta</taxon>
        <taxon>Spermatophyta</taxon>
        <taxon>Magnoliopsida</taxon>
        <taxon>eudicotyledons</taxon>
        <taxon>Gunneridae</taxon>
        <taxon>Pentapetalae</taxon>
        <taxon>rosids</taxon>
        <taxon>malvids</taxon>
        <taxon>Brassicales</taxon>
        <taxon>Brassicaceae</taxon>
        <taxon>Brassiceae</taxon>
        <taxon>Raphanus</taxon>
    </lineage>
</organism>
<dbReference type="SUPFAM" id="SSF54427">
    <property type="entry name" value="NTF2-like"/>
    <property type="match status" value="1"/>
</dbReference>
<keyword evidence="6" id="KW-0472">Membrane</keyword>
<dbReference type="Gene3D" id="3.10.450.240">
    <property type="match status" value="1"/>
</dbReference>
<keyword evidence="4" id="KW-0809">Transit peptide</keyword>
<evidence type="ECO:0000256" key="2">
    <source>
        <dbReference type="ARBA" id="ARBA00009597"/>
    </source>
</evidence>
<evidence type="ECO:0000313" key="10">
    <source>
        <dbReference type="Proteomes" id="UP000504610"/>
    </source>
</evidence>
<feature type="region of interest" description="Disordered" evidence="8">
    <location>
        <begin position="130"/>
        <end position="172"/>
    </location>
</feature>
<keyword evidence="3" id="KW-0999">Mitochondrion inner membrane</keyword>
<dbReference type="Pfam" id="PF04280">
    <property type="entry name" value="Tim44"/>
    <property type="match status" value="1"/>
</dbReference>
<gene>
    <name evidence="11" type="primary">LOC108806037</name>
</gene>
<dbReference type="InterPro" id="IPR032710">
    <property type="entry name" value="NTF2-like_dom_sf"/>
</dbReference>
<keyword evidence="7" id="KW-0175">Coiled coil</keyword>
<dbReference type="GO" id="GO:0051087">
    <property type="term" value="F:protein-folding chaperone binding"/>
    <property type="evidence" value="ECO:0007669"/>
    <property type="project" value="TreeGrafter"/>
</dbReference>
<sequence>MASRKVIRDLVMTKQPLFLQLAHQRRVGARLGLMPVNGYSINRRFSIFSDFSKKIRGEAESNPEFQRTVKELKEKADELKGVKEDLKVKTKEKTEQLYKQVDGVWTEAESVAKKVSSSVKDKFSAATEEVKESFKLGKEENAESASSSGTGASKEENQQQQQQSGNTEGGQQHTLFGKIKSSISSPLDLAKKGLDIVKDELRGGTPKKKHLEYTPPPPFTGVRSERTDLVVTPTKQSKWQKKWESLREKMQAHPAFKRLSGISEPVVSKSQEIAEDVVERWETSDNPIVHKIQDLNEAVFNETDSGSTYKEIRRRDPTFSLTDFAAEVHEAIKPVLSAYSKGDAETLKKFCSAEVIERCTAELAALKGHDLFFDHKILHISEVEVEETKMMGTTPTIIVRFQTQEIFCVRDKNGNIKEGGQDTIHSVYYKWAMQQVDAGEESMYPIWRLRDVCKLGAAQALI</sequence>
<dbReference type="InterPro" id="IPR007379">
    <property type="entry name" value="Tim44-like_dom"/>
</dbReference>
<evidence type="ECO:0000259" key="9">
    <source>
        <dbReference type="SMART" id="SM00978"/>
    </source>
</evidence>
<dbReference type="SMART" id="SM00978">
    <property type="entry name" value="Tim44"/>
    <property type="match status" value="1"/>
</dbReference>
<dbReference type="RefSeq" id="XP_018433554.1">
    <property type="nucleotide sequence ID" value="XM_018578052.2"/>
</dbReference>
<evidence type="ECO:0000256" key="8">
    <source>
        <dbReference type="SAM" id="MobiDB-lite"/>
    </source>
</evidence>
<proteinExistence type="inferred from homology"/>
<dbReference type="PANTHER" id="PTHR10721:SF1">
    <property type="entry name" value="MITOCHONDRIAL IMPORT INNER MEMBRANE TRANSLOCASE SUBUNIT TIM44"/>
    <property type="match status" value="1"/>
</dbReference>
<keyword evidence="10" id="KW-1185">Reference proteome</keyword>
<feature type="compositionally biased region" description="Low complexity" evidence="8">
    <location>
        <begin position="143"/>
        <end position="172"/>
    </location>
</feature>
<dbReference type="OrthoDB" id="10265990at2759"/>
<comment type="similarity">
    <text evidence="2">Belongs to the Tim44 family.</text>
</comment>
<feature type="domain" description="Tim44-like" evidence="9">
    <location>
        <begin position="305"/>
        <end position="454"/>
    </location>
</feature>
<dbReference type="GO" id="GO:0005743">
    <property type="term" value="C:mitochondrial inner membrane"/>
    <property type="evidence" value="ECO:0007669"/>
    <property type="project" value="UniProtKB-SubCell"/>
</dbReference>
<dbReference type="GeneID" id="108806037"/>
<evidence type="ECO:0000256" key="3">
    <source>
        <dbReference type="ARBA" id="ARBA00022792"/>
    </source>
</evidence>
<reference evidence="11" key="2">
    <citation type="submission" date="2025-08" db="UniProtKB">
        <authorList>
            <consortium name="RefSeq"/>
        </authorList>
    </citation>
    <scope>IDENTIFICATION</scope>
    <source>
        <tissue evidence="11">Leaf</tissue>
    </source>
</reference>
<name>A0A6J0JFB2_RAPSA</name>
<keyword evidence="5" id="KW-0496">Mitochondrion</keyword>
<dbReference type="InterPro" id="IPR039544">
    <property type="entry name" value="Tim44-like"/>
</dbReference>
<evidence type="ECO:0000256" key="6">
    <source>
        <dbReference type="ARBA" id="ARBA00023136"/>
    </source>
</evidence>
<dbReference type="PANTHER" id="PTHR10721">
    <property type="entry name" value="MITOCHONDRIAL IMPORT INNER MEMBRANE TRANSLOCASE SUBUNIT TIM44"/>
    <property type="match status" value="1"/>
</dbReference>
<evidence type="ECO:0000313" key="11">
    <source>
        <dbReference type="RefSeq" id="XP_018433554.1"/>
    </source>
</evidence>
<dbReference type="Proteomes" id="UP000504610">
    <property type="component" value="Chromosome 6"/>
</dbReference>
<protein>
    <submittedName>
        <fullName evidence="11">Mitochondrial import inner membrane translocase subunit TIM44-2</fullName>
    </submittedName>
</protein>
<comment type="subcellular location">
    <subcellularLocation>
        <location evidence="1">Mitochondrion inner membrane</location>
    </subcellularLocation>
</comment>
<dbReference type="AlphaFoldDB" id="A0A6J0JFB2"/>
<evidence type="ECO:0000256" key="7">
    <source>
        <dbReference type="SAM" id="Coils"/>
    </source>
</evidence>